<dbReference type="GeneID" id="7825951"/>
<accession>I7M6B4</accession>
<proteinExistence type="predicted"/>
<dbReference type="InParanoid" id="I7M6B4"/>
<protein>
    <submittedName>
        <fullName evidence="1">Uncharacterized protein</fullName>
    </submittedName>
</protein>
<dbReference type="KEGG" id="tet:TTHERM_00584570"/>
<dbReference type="AlphaFoldDB" id="I7M6B4"/>
<organism evidence="1 2">
    <name type="scientific">Tetrahymena thermophila (strain SB210)</name>
    <dbReference type="NCBI Taxonomy" id="312017"/>
    <lineage>
        <taxon>Eukaryota</taxon>
        <taxon>Sar</taxon>
        <taxon>Alveolata</taxon>
        <taxon>Ciliophora</taxon>
        <taxon>Intramacronucleata</taxon>
        <taxon>Oligohymenophorea</taxon>
        <taxon>Hymenostomatida</taxon>
        <taxon>Tetrahymenina</taxon>
        <taxon>Tetrahymenidae</taxon>
        <taxon>Tetrahymena</taxon>
    </lineage>
</organism>
<evidence type="ECO:0000313" key="1">
    <source>
        <dbReference type="EMBL" id="EAR84901.2"/>
    </source>
</evidence>
<keyword evidence="2" id="KW-1185">Reference proteome</keyword>
<dbReference type="RefSeq" id="XP_001032564.2">
    <property type="nucleotide sequence ID" value="XM_001032564.2"/>
</dbReference>
<sequence length="366" mass="43773">MIDQQDQYELNGIKTKRQIAKVKKTKSKFYKQKPFAIVPIYQNRFSFDHKFMLFGYVQIETQYKNFDNLYEQDLIPVHDQMFSVKSIVLSQDKKMVEMSVETTLQSGMKDFSFLINHFNRIPDQNYRDLGQQLMIYQQHCIQQQQHFKEIQDKLKSRILNEEDILNSIRDYESYVDNYVQQNVGQNEFYLLIFTTINYETLDYEIKKYKASLSLLQLLGIDLKNSSSLKLLQALTQETRLQGVHRLQKALEKMKLLSERKISYQQPLITQESIQFNSQIDIDLLEWPNKPDFLENFDLFGFVCKITVCPKQIQSILKLREAKKKNLNIQQTNNLVHFEQEVQSEIFLEKFYPSMQSYLKYKQQFNQ</sequence>
<reference evidence="2" key="1">
    <citation type="journal article" date="2006" name="PLoS Biol.">
        <title>Macronuclear genome sequence of the ciliate Tetrahymena thermophila, a model eukaryote.</title>
        <authorList>
            <person name="Eisen J.A."/>
            <person name="Coyne R.S."/>
            <person name="Wu M."/>
            <person name="Wu D."/>
            <person name="Thiagarajan M."/>
            <person name="Wortman J.R."/>
            <person name="Badger J.H."/>
            <person name="Ren Q."/>
            <person name="Amedeo P."/>
            <person name="Jones K.M."/>
            <person name="Tallon L.J."/>
            <person name="Delcher A.L."/>
            <person name="Salzberg S.L."/>
            <person name="Silva J.C."/>
            <person name="Haas B.J."/>
            <person name="Majoros W.H."/>
            <person name="Farzad M."/>
            <person name="Carlton J.M."/>
            <person name="Smith R.K. Jr."/>
            <person name="Garg J."/>
            <person name="Pearlman R.E."/>
            <person name="Karrer K.M."/>
            <person name="Sun L."/>
            <person name="Manning G."/>
            <person name="Elde N.C."/>
            <person name="Turkewitz A.P."/>
            <person name="Asai D.J."/>
            <person name="Wilkes D.E."/>
            <person name="Wang Y."/>
            <person name="Cai H."/>
            <person name="Collins K."/>
            <person name="Stewart B.A."/>
            <person name="Lee S.R."/>
            <person name="Wilamowska K."/>
            <person name="Weinberg Z."/>
            <person name="Ruzzo W.L."/>
            <person name="Wloga D."/>
            <person name="Gaertig J."/>
            <person name="Frankel J."/>
            <person name="Tsao C.-C."/>
            <person name="Gorovsky M.A."/>
            <person name="Keeling P.J."/>
            <person name="Waller R.F."/>
            <person name="Patron N.J."/>
            <person name="Cherry J.M."/>
            <person name="Stover N.A."/>
            <person name="Krieger C.J."/>
            <person name="del Toro C."/>
            <person name="Ryder H.F."/>
            <person name="Williamson S.C."/>
            <person name="Barbeau R.A."/>
            <person name="Hamilton E.P."/>
            <person name="Orias E."/>
        </authorList>
    </citation>
    <scope>NUCLEOTIDE SEQUENCE [LARGE SCALE GENOMIC DNA]</scope>
    <source>
        <strain evidence="2">SB210</strain>
    </source>
</reference>
<evidence type="ECO:0000313" key="2">
    <source>
        <dbReference type="Proteomes" id="UP000009168"/>
    </source>
</evidence>
<name>I7M6B4_TETTS</name>
<gene>
    <name evidence="1" type="ORF">TTHERM_00584570</name>
</gene>
<dbReference type="EMBL" id="GG662510">
    <property type="protein sequence ID" value="EAR84901.2"/>
    <property type="molecule type" value="Genomic_DNA"/>
</dbReference>
<dbReference type="Proteomes" id="UP000009168">
    <property type="component" value="Unassembled WGS sequence"/>
</dbReference>